<dbReference type="EMBL" id="BJTZ01000007">
    <property type="protein sequence ID" value="GEK13600.1"/>
    <property type="molecule type" value="Genomic_DNA"/>
</dbReference>
<dbReference type="InterPro" id="IPR007607">
    <property type="entry name" value="BacA/B"/>
</dbReference>
<evidence type="ECO:0000313" key="3">
    <source>
        <dbReference type="EMBL" id="MUK45724.1"/>
    </source>
</evidence>
<evidence type="ECO:0000313" key="2">
    <source>
        <dbReference type="EMBL" id="GEK13600.1"/>
    </source>
</evidence>
<dbReference type="RefSeq" id="WP_005422780.1">
    <property type="nucleotide sequence ID" value="NZ_BJTZ01000007.1"/>
</dbReference>
<protein>
    <submittedName>
        <fullName evidence="3">Polymer-forming cytoskeletal protein</fullName>
    </submittedName>
</protein>
<dbReference type="PANTHER" id="PTHR35024">
    <property type="entry name" value="HYPOTHETICAL CYTOSOLIC PROTEIN"/>
    <property type="match status" value="1"/>
</dbReference>
<dbReference type="PANTHER" id="PTHR35024:SF4">
    <property type="entry name" value="POLYMER-FORMING CYTOSKELETAL PROTEIN"/>
    <property type="match status" value="1"/>
</dbReference>
<dbReference type="Pfam" id="PF04519">
    <property type="entry name" value="Bactofilin"/>
    <property type="match status" value="1"/>
</dbReference>
<evidence type="ECO:0000313" key="6">
    <source>
        <dbReference type="Proteomes" id="UP000435323"/>
    </source>
</evidence>
<dbReference type="AlphaFoldDB" id="A0A1E5ASU6"/>
<dbReference type="Proteomes" id="UP000435323">
    <property type="component" value="Unassembled WGS sequence"/>
</dbReference>
<name>A0A1E5ASU6_ALIFS</name>
<accession>A0A1E5ASU6</accession>
<dbReference type="OMA" id="DYHLHID"/>
<gene>
    <name evidence="2" type="ORF">AFI02nite_16360</name>
    <name evidence="3" type="ORF">GNP77_10075</name>
    <name evidence="4" type="ORF">GNP88_18705</name>
</gene>
<dbReference type="EMBL" id="WOBO01000011">
    <property type="protein sequence ID" value="MUK45724.1"/>
    <property type="molecule type" value="Genomic_DNA"/>
</dbReference>
<reference evidence="6 7" key="2">
    <citation type="submission" date="2019-11" db="EMBL/GenBank/DDBJ databases">
        <title>Using colonization assays and comparative genomics to discover symbiosis behaviors and factors in Vibrio fischeri.</title>
        <authorList>
            <person name="Bongrand C."/>
            <person name="Moriano-Gutierrez S."/>
            <person name="Arevalo P."/>
            <person name="Mcfall-Ngai M."/>
            <person name="Visick K."/>
            <person name="Polz M.F."/>
            <person name="Ruby E.G."/>
        </authorList>
    </citation>
    <scope>NUCLEOTIDE SEQUENCE [LARGE SCALE GENOMIC DNA]</scope>
    <source>
        <strain evidence="3">Emors.3.2</strain>
        <strain evidence="6">emors.3.2</strain>
        <strain evidence="4">Emors.4.1</strain>
        <strain evidence="7">emors.4.1</strain>
    </source>
</reference>
<proteinExistence type="inferred from homology"/>
<dbReference type="GeneID" id="54165929"/>
<comment type="similarity">
    <text evidence="1">Belongs to the bactofilin family.</text>
</comment>
<dbReference type="EMBL" id="WOBN01000038">
    <property type="protein sequence ID" value="MUK51165.1"/>
    <property type="molecule type" value="Genomic_DNA"/>
</dbReference>
<organism evidence="2 5">
    <name type="scientific">Aliivibrio fischeri</name>
    <name type="common">Vibrio fischeri</name>
    <dbReference type="NCBI Taxonomy" id="668"/>
    <lineage>
        <taxon>Bacteria</taxon>
        <taxon>Pseudomonadati</taxon>
        <taxon>Pseudomonadota</taxon>
        <taxon>Gammaproteobacteria</taxon>
        <taxon>Vibrionales</taxon>
        <taxon>Vibrionaceae</taxon>
        <taxon>Aliivibrio</taxon>
    </lineage>
</organism>
<reference evidence="2 5" key="1">
    <citation type="submission" date="2019-07" db="EMBL/GenBank/DDBJ databases">
        <title>Whole genome shotgun sequence of Aliivibrio fischeri NBRC 101058.</title>
        <authorList>
            <person name="Hosoyama A."/>
            <person name="Uohara A."/>
            <person name="Ohji S."/>
            <person name="Ichikawa N."/>
        </authorList>
    </citation>
    <scope>NUCLEOTIDE SEQUENCE [LARGE SCALE GENOMIC DNA]</scope>
    <source>
        <strain evidence="2 5">NBRC 101058</strain>
    </source>
</reference>
<evidence type="ECO:0000313" key="4">
    <source>
        <dbReference type="EMBL" id="MUK51165.1"/>
    </source>
</evidence>
<comment type="caution">
    <text evidence="2">The sequence shown here is derived from an EMBL/GenBank/DDBJ whole genome shotgun (WGS) entry which is preliminary data.</text>
</comment>
<evidence type="ECO:0000256" key="1">
    <source>
        <dbReference type="ARBA" id="ARBA00044755"/>
    </source>
</evidence>
<dbReference type="Proteomes" id="UP000321787">
    <property type="component" value="Unassembled WGS sequence"/>
</dbReference>
<evidence type="ECO:0000313" key="7">
    <source>
        <dbReference type="Proteomes" id="UP000448038"/>
    </source>
</evidence>
<evidence type="ECO:0000313" key="5">
    <source>
        <dbReference type="Proteomes" id="UP000321787"/>
    </source>
</evidence>
<dbReference type="Proteomes" id="UP000448038">
    <property type="component" value="Unassembled WGS sequence"/>
</dbReference>
<sequence>MGLFSSRSTSASLSIVAKGCRIIGNLESEQSIQIDGYVQGNIATEAEVIVTPTGRVQGDIKAGLVLINGLVEGTCQGGEVNIQAKGKFKGTMQTQHLTIDKGGLLIGENLEVVEVENVTKISPNRDLDKEASEDSSKSA</sequence>